<dbReference type="InterPro" id="IPR029044">
    <property type="entry name" value="Nucleotide-diphossugar_trans"/>
</dbReference>
<evidence type="ECO:0000256" key="10">
    <source>
        <dbReference type="ARBA" id="ARBA00022842"/>
    </source>
</evidence>
<evidence type="ECO:0000313" key="13">
    <source>
        <dbReference type="Proteomes" id="UP000323856"/>
    </source>
</evidence>
<dbReference type="InterPro" id="IPR023214">
    <property type="entry name" value="HAD_sf"/>
</dbReference>
<comment type="subunit">
    <text evidence="6">Homotetramer.</text>
</comment>
<dbReference type="CDD" id="cd02513">
    <property type="entry name" value="CMP-NeuAc_Synthase"/>
    <property type="match status" value="1"/>
</dbReference>
<evidence type="ECO:0000256" key="2">
    <source>
        <dbReference type="ARBA" id="ARBA00001946"/>
    </source>
</evidence>
<comment type="similarity">
    <text evidence="4">Belongs to the KdsC family.</text>
</comment>
<comment type="pathway">
    <text evidence="3">Amino-sugar metabolism; N-acetylneuraminate metabolism.</text>
</comment>
<dbReference type="PANTHER" id="PTHR21485">
    <property type="entry name" value="HAD SUPERFAMILY MEMBERS CMAS AND KDSC"/>
    <property type="match status" value="1"/>
</dbReference>
<dbReference type="InterPro" id="IPR050793">
    <property type="entry name" value="CMP-NeuNAc_synthase"/>
</dbReference>
<evidence type="ECO:0000256" key="8">
    <source>
        <dbReference type="ARBA" id="ARBA00022723"/>
    </source>
</evidence>
<dbReference type="InterPro" id="IPR003329">
    <property type="entry name" value="Cytidylyl_trans"/>
</dbReference>
<dbReference type="Pfam" id="PF08282">
    <property type="entry name" value="Hydrolase_3"/>
    <property type="match status" value="1"/>
</dbReference>
<keyword evidence="8" id="KW-0479">Metal-binding</keyword>
<dbReference type="SFLD" id="SFLDG01136">
    <property type="entry name" value="C1.6:_Phosphoserine_Phosphatas"/>
    <property type="match status" value="1"/>
</dbReference>
<keyword evidence="9" id="KW-0378">Hydrolase</keyword>
<keyword evidence="12" id="KW-0808">Transferase</keyword>
<dbReference type="SFLD" id="SFLDS00003">
    <property type="entry name" value="Haloacid_Dehalogenase"/>
    <property type="match status" value="1"/>
</dbReference>
<dbReference type="GO" id="GO:0006054">
    <property type="term" value="P:N-acetylneuraminate metabolic process"/>
    <property type="evidence" value="ECO:0007669"/>
    <property type="project" value="UniProtKB-UniPathway"/>
</dbReference>
<dbReference type="GO" id="GO:0016788">
    <property type="term" value="F:hydrolase activity, acting on ester bonds"/>
    <property type="evidence" value="ECO:0007669"/>
    <property type="project" value="InterPro"/>
</dbReference>
<gene>
    <name evidence="12" type="ORF">FQ154_02950</name>
</gene>
<dbReference type="InterPro" id="IPR036412">
    <property type="entry name" value="HAD-like_sf"/>
</dbReference>
<comment type="cofactor">
    <cofactor evidence="2">
        <name>Mg(2+)</name>
        <dbReference type="ChEBI" id="CHEBI:18420"/>
    </cofactor>
</comment>
<dbReference type="OrthoDB" id="9805604at2"/>
<evidence type="ECO:0000256" key="6">
    <source>
        <dbReference type="ARBA" id="ARBA00011881"/>
    </source>
</evidence>
<dbReference type="SFLD" id="SFLDG01138">
    <property type="entry name" value="C1.6.2:_Deoxy-d-mannose-octulo"/>
    <property type="match status" value="1"/>
</dbReference>
<keyword evidence="12" id="KW-0548">Nucleotidyltransferase</keyword>
<evidence type="ECO:0000256" key="5">
    <source>
        <dbReference type="ARBA" id="ARBA00010726"/>
    </source>
</evidence>
<comment type="catalytic activity">
    <reaction evidence="1">
        <text>an N-acylneuraminate + CTP = a CMP-N-acyl-beta-neuraminate + diphosphate</text>
        <dbReference type="Rhea" id="RHEA:11344"/>
        <dbReference type="ChEBI" id="CHEBI:33019"/>
        <dbReference type="ChEBI" id="CHEBI:37563"/>
        <dbReference type="ChEBI" id="CHEBI:60073"/>
        <dbReference type="ChEBI" id="CHEBI:68671"/>
        <dbReference type="EC" id="2.7.7.43"/>
    </reaction>
</comment>
<dbReference type="GO" id="GO:0008781">
    <property type="term" value="F:N-acylneuraminate cytidylyltransferase activity"/>
    <property type="evidence" value="ECO:0007669"/>
    <property type="project" value="UniProtKB-EC"/>
</dbReference>
<dbReference type="PANTHER" id="PTHR21485:SF3">
    <property type="entry name" value="N-ACYLNEURAMINATE CYTIDYLYLTRANSFERASE"/>
    <property type="match status" value="1"/>
</dbReference>
<protein>
    <recommendedName>
        <fullName evidence="7">N-acylneuraminate cytidylyltransferase</fullName>
        <ecNumber evidence="7">2.7.7.43</ecNumber>
    </recommendedName>
</protein>
<dbReference type="AlphaFoldDB" id="A0A5B0EK50"/>
<name>A0A5B0EK50_9MICC</name>
<dbReference type="EC" id="2.7.7.43" evidence="7"/>
<dbReference type="Gene3D" id="3.90.550.10">
    <property type="entry name" value="Spore Coat Polysaccharide Biosynthesis Protein SpsA, Chain A"/>
    <property type="match status" value="1"/>
</dbReference>
<dbReference type="EMBL" id="VOBL01000002">
    <property type="protein sequence ID" value="KAA0979397.1"/>
    <property type="molecule type" value="Genomic_DNA"/>
</dbReference>
<evidence type="ECO:0000256" key="4">
    <source>
        <dbReference type="ARBA" id="ARBA00005893"/>
    </source>
</evidence>
<dbReference type="SUPFAM" id="SSF56784">
    <property type="entry name" value="HAD-like"/>
    <property type="match status" value="1"/>
</dbReference>
<evidence type="ECO:0000313" key="12">
    <source>
        <dbReference type="EMBL" id="KAA0979397.1"/>
    </source>
</evidence>
<dbReference type="Proteomes" id="UP000323856">
    <property type="component" value="Unassembled WGS sequence"/>
</dbReference>
<feature type="region of interest" description="Disordered" evidence="11">
    <location>
        <begin position="389"/>
        <end position="410"/>
    </location>
</feature>
<dbReference type="Pfam" id="PF02348">
    <property type="entry name" value="CTP_transf_3"/>
    <property type="match status" value="1"/>
</dbReference>
<reference evidence="12 13" key="1">
    <citation type="submission" date="2019-07" db="EMBL/GenBank/DDBJ databases">
        <title>Analysis of the biochemical properties, biological activity and biotechnological potential of siderophores and biosurfactants produced by Antarctic psychrotolerant bacteria.</title>
        <authorList>
            <person name="Styczynski M."/>
            <person name="Krucon T."/>
            <person name="Decewicz P."/>
            <person name="Dziewit L."/>
        </authorList>
    </citation>
    <scope>NUCLEOTIDE SEQUENCE [LARGE SCALE GENOMIC DNA]</scope>
    <source>
        <strain evidence="12 13">ANT_H27</strain>
    </source>
</reference>
<comment type="caution">
    <text evidence="12">The sequence shown here is derived from an EMBL/GenBank/DDBJ whole genome shotgun (WGS) entry which is preliminary data.</text>
</comment>
<evidence type="ECO:0000256" key="1">
    <source>
        <dbReference type="ARBA" id="ARBA00001862"/>
    </source>
</evidence>
<evidence type="ECO:0000256" key="11">
    <source>
        <dbReference type="SAM" id="MobiDB-lite"/>
    </source>
</evidence>
<evidence type="ECO:0000256" key="9">
    <source>
        <dbReference type="ARBA" id="ARBA00022801"/>
    </source>
</evidence>
<evidence type="ECO:0000256" key="7">
    <source>
        <dbReference type="ARBA" id="ARBA00012491"/>
    </source>
</evidence>
<sequence length="410" mass="43424">MSTNSSEAKTLVIIPARGGSKGIPLKNMRRIGGQTLLARAIESAFATPSVLDVVVSTDHPEIKAEALAHGATVIDRPADIAGDTSSSESVLLHALGTLDVLPQITVFIQCTSPIIDPADLQGAITTVASGAADVSFAVVPDHGFHWTCDEMGAAHASGHTAAIRPRRQDREPRFRETGAFYVMDTAGFLEAEHRFFGSVAVAQVPEEHGIDIDTEADLELARWRLARTAPVSGIDVDALVTDFDGVHTADTAYLNQDGSEAVRVSRSDGMGISLLKKAGIHLLILSTETNPVVTARATKLGVEVAQSVSDKATVLNQWILDRGLDPARVAYLGNDVNDLDAMHQVGWPLTVADARDSVHAAARHRLTRPGGLGAVREAADLILAGIRAERTPEATPDTSEPHPSEAVPAR</sequence>
<evidence type="ECO:0000256" key="3">
    <source>
        <dbReference type="ARBA" id="ARBA00005141"/>
    </source>
</evidence>
<proteinExistence type="inferred from homology"/>
<comment type="similarity">
    <text evidence="5">Belongs to the CMP-NeuNAc synthase family.</text>
</comment>
<dbReference type="GO" id="GO:0046872">
    <property type="term" value="F:metal ion binding"/>
    <property type="evidence" value="ECO:0007669"/>
    <property type="project" value="UniProtKB-KW"/>
</dbReference>
<keyword evidence="10" id="KW-0460">Magnesium</keyword>
<dbReference type="SUPFAM" id="SSF53448">
    <property type="entry name" value="Nucleotide-diphospho-sugar transferases"/>
    <property type="match status" value="1"/>
</dbReference>
<dbReference type="InterPro" id="IPR010023">
    <property type="entry name" value="KdsC_fam"/>
</dbReference>
<dbReference type="UniPathway" id="UPA00628"/>
<organism evidence="12 13">
    <name type="scientific">Paeniglutamicibacter gangotriensis</name>
    <dbReference type="NCBI Taxonomy" id="254787"/>
    <lineage>
        <taxon>Bacteria</taxon>
        <taxon>Bacillati</taxon>
        <taxon>Actinomycetota</taxon>
        <taxon>Actinomycetes</taxon>
        <taxon>Micrococcales</taxon>
        <taxon>Micrococcaceae</taxon>
        <taxon>Paeniglutamicibacter</taxon>
    </lineage>
</organism>
<dbReference type="Gene3D" id="3.40.50.1000">
    <property type="entry name" value="HAD superfamily/HAD-like"/>
    <property type="match status" value="1"/>
</dbReference>
<accession>A0A5B0EK50</accession>